<keyword evidence="8" id="KW-1133">Transmembrane helix</keyword>
<evidence type="ECO:0000259" key="9">
    <source>
        <dbReference type="PROSITE" id="PS51362"/>
    </source>
</evidence>
<proteinExistence type="inferred from homology"/>
<dbReference type="SUPFAM" id="SSF57501">
    <property type="entry name" value="Cystine-knot cytokines"/>
    <property type="match status" value="1"/>
</dbReference>
<dbReference type="Pfam" id="PF00019">
    <property type="entry name" value="TGF_beta"/>
    <property type="match status" value="1"/>
</dbReference>
<dbReference type="GeneID" id="111115607"/>
<dbReference type="SMART" id="SM00204">
    <property type="entry name" value="TGFB"/>
    <property type="match status" value="1"/>
</dbReference>
<comment type="subcellular location">
    <subcellularLocation>
        <location evidence="1">Secreted</location>
    </subcellularLocation>
</comment>
<sequence length="425" mass="48448">MPANLKSVFYIIACTVVAVFCTVLPQTIDSIEDLEHLDTGDLTQDQLRSFFPSQEGNSQNDSEGPNTEQSRCQSCRIREDQKRIRIESIKNRIAHALKLDILGIPNITEIRIPKVPSYQRLQERYEMQERDSEMQNDAPYSYADQIEDEEDEFGRAERTYIFSEEPPMYLDIVAPNAIYFNMPTLENRDVYKALLWVYIAPRSQYNLPNNVSEIFLYKLASPGKRGGPPVKRFLKKRKRPLTGTAGWHHFDISDIAHHWASDPNTNLGLVVEAFDANNENLIVLPPTAGINEGYEPNLDLRTTTTAPTRRKRSTGLTCNEENQFEACCRYPLTVSFIEFGWDFVIAPKTYDAYYCAGECRNEGLNNHGHSAVVQNVPESRMLGNNPGPCCSPVRMANLKMLYFDHTSRLQLTTLPRMQVVRCGCS</sequence>
<dbReference type="Pfam" id="PF00688">
    <property type="entry name" value="TGFb_propeptide"/>
    <property type="match status" value="1"/>
</dbReference>
<feature type="compositionally biased region" description="Polar residues" evidence="7">
    <location>
        <begin position="51"/>
        <end position="73"/>
    </location>
</feature>
<dbReference type="OrthoDB" id="5948587at2759"/>
<keyword evidence="8" id="KW-0812">Transmembrane</keyword>
<evidence type="ECO:0000256" key="8">
    <source>
        <dbReference type="SAM" id="Phobius"/>
    </source>
</evidence>
<dbReference type="InterPro" id="IPR015615">
    <property type="entry name" value="TGF-beta-rel"/>
</dbReference>
<dbReference type="InterPro" id="IPR029034">
    <property type="entry name" value="Cystine-knot_cytokine"/>
</dbReference>
<dbReference type="Gene3D" id="2.10.90.10">
    <property type="entry name" value="Cystine-knot cytokines"/>
    <property type="match status" value="1"/>
</dbReference>
<keyword evidence="8" id="KW-0472">Membrane</keyword>
<comment type="similarity">
    <text evidence="2 6">Belongs to the TGF-beta family.</text>
</comment>
<protein>
    <submittedName>
        <fullName evidence="11 12">Growth/differentiation factor 8-like</fullName>
    </submittedName>
</protein>
<keyword evidence="3" id="KW-0964">Secreted</keyword>
<keyword evidence="4 6" id="KW-0339">Growth factor</keyword>
<keyword evidence="5" id="KW-1015">Disulfide bond</keyword>
<dbReference type="RefSeq" id="XP_022310110.1">
    <property type="nucleotide sequence ID" value="XM_022454402.1"/>
</dbReference>
<dbReference type="RefSeq" id="XP_022310109.1">
    <property type="nucleotide sequence ID" value="XM_022454401.1"/>
</dbReference>
<reference evidence="11 12" key="1">
    <citation type="submission" date="2025-04" db="UniProtKB">
        <authorList>
            <consortium name="RefSeq"/>
        </authorList>
    </citation>
    <scope>IDENTIFICATION</scope>
    <source>
        <tissue evidence="11 12">Whole sample</tissue>
    </source>
</reference>
<dbReference type="Gene3D" id="2.60.120.970">
    <property type="match status" value="1"/>
</dbReference>
<feature type="transmembrane region" description="Helical" evidence="8">
    <location>
        <begin position="7"/>
        <end position="25"/>
    </location>
</feature>
<dbReference type="GO" id="GO:0008083">
    <property type="term" value="F:growth factor activity"/>
    <property type="evidence" value="ECO:0007669"/>
    <property type="project" value="UniProtKB-KW"/>
</dbReference>
<dbReference type="PROSITE" id="PS51362">
    <property type="entry name" value="TGF_BETA_2"/>
    <property type="match status" value="1"/>
</dbReference>
<evidence type="ECO:0000256" key="6">
    <source>
        <dbReference type="RuleBase" id="RU000354"/>
    </source>
</evidence>
<dbReference type="KEGG" id="cvn:111115607"/>
<dbReference type="PANTHER" id="PTHR11848:SF262">
    <property type="entry name" value="LD29161P"/>
    <property type="match status" value="1"/>
</dbReference>
<dbReference type="GO" id="GO:0005615">
    <property type="term" value="C:extracellular space"/>
    <property type="evidence" value="ECO:0007669"/>
    <property type="project" value="TreeGrafter"/>
</dbReference>
<evidence type="ECO:0000256" key="4">
    <source>
        <dbReference type="ARBA" id="ARBA00023030"/>
    </source>
</evidence>
<dbReference type="PANTHER" id="PTHR11848">
    <property type="entry name" value="TGF-BETA FAMILY"/>
    <property type="match status" value="1"/>
</dbReference>
<evidence type="ECO:0000313" key="10">
    <source>
        <dbReference type="Proteomes" id="UP000694844"/>
    </source>
</evidence>
<evidence type="ECO:0000313" key="11">
    <source>
        <dbReference type="RefSeq" id="XP_022310109.1"/>
    </source>
</evidence>
<dbReference type="InterPro" id="IPR017948">
    <property type="entry name" value="TGFb_CS"/>
</dbReference>
<evidence type="ECO:0000256" key="2">
    <source>
        <dbReference type="ARBA" id="ARBA00006656"/>
    </source>
</evidence>
<evidence type="ECO:0000256" key="1">
    <source>
        <dbReference type="ARBA" id="ARBA00004613"/>
    </source>
</evidence>
<accession>A0A8B8C4T0</accession>
<dbReference type="Proteomes" id="UP000694844">
    <property type="component" value="Chromosome 9"/>
</dbReference>
<organism evidence="10 11">
    <name type="scientific">Crassostrea virginica</name>
    <name type="common">Eastern oyster</name>
    <dbReference type="NCBI Taxonomy" id="6565"/>
    <lineage>
        <taxon>Eukaryota</taxon>
        <taxon>Metazoa</taxon>
        <taxon>Spiralia</taxon>
        <taxon>Lophotrochozoa</taxon>
        <taxon>Mollusca</taxon>
        <taxon>Bivalvia</taxon>
        <taxon>Autobranchia</taxon>
        <taxon>Pteriomorphia</taxon>
        <taxon>Ostreida</taxon>
        <taxon>Ostreoidea</taxon>
        <taxon>Ostreidae</taxon>
        <taxon>Crassostrea</taxon>
    </lineage>
</organism>
<evidence type="ECO:0000256" key="5">
    <source>
        <dbReference type="ARBA" id="ARBA00023157"/>
    </source>
</evidence>
<gene>
    <name evidence="11 12" type="primary">LOC111115607</name>
</gene>
<dbReference type="InterPro" id="IPR001111">
    <property type="entry name" value="TGF-b_propeptide"/>
</dbReference>
<feature type="region of interest" description="Disordered" evidence="7">
    <location>
        <begin position="51"/>
        <end position="74"/>
    </location>
</feature>
<evidence type="ECO:0000313" key="12">
    <source>
        <dbReference type="RefSeq" id="XP_022310110.1"/>
    </source>
</evidence>
<name>A0A8B8C4T0_CRAVI</name>
<dbReference type="AlphaFoldDB" id="A0A8B8C4T0"/>
<feature type="domain" description="TGF-beta family profile" evidence="9">
    <location>
        <begin position="309"/>
        <end position="425"/>
    </location>
</feature>
<dbReference type="InterPro" id="IPR001839">
    <property type="entry name" value="TGF-b_C"/>
</dbReference>
<evidence type="ECO:0000256" key="3">
    <source>
        <dbReference type="ARBA" id="ARBA00022525"/>
    </source>
</evidence>
<evidence type="ECO:0000256" key="7">
    <source>
        <dbReference type="SAM" id="MobiDB-lite"/>
    </source>
</evidence>
<dbReference type="CDD" id="cd13751">
    <property type="entry name" value="TGF_beta_GDF8_like"/>
    <property type="match status" value="1"/>
</dbReference>
<dbReference type="PROSITE" id="PS00250">
    <property type="entry name" value="TGF_BETA_1"/>
    <property type="match status" value="1"/>
</dbReference>
<keyword evidence="10" id="KW-1185">Reference proteome</keyword>
<dbReference type="GO" id="GO:0005125">
    <property type="term" value="F:cytokine activity"/>
    <property type="evidence" value="ECO:0007669"/>
    <property type="project" value="TreeGrafter"/>
</dbReference>